<dbReference type="InterPro" id="IPR001683">
    <property type="entry name" value="PX_dom"/>
</dbReference>
<feature type="region of interest" description="Disordered" evidence="10">
    <location>
        <begin position="101"/>
        <end position="126"/>
    </location>
</feature>
<comment type="subcellular location">
    <subcellularLocation>
        <location evidence="2">Endosome</location>
    </subcellularLocation>
    <subcellularLocation>
        <location evidence="1">Vacuole membrane</location>
        <topology evidence="1">Peripheral membrane protein</topology>
    </subcellularLocation>
</comment>
<evidence type="ECO:0000256" key="8">
    <source>
        <dbReference type="ARBA" id="ARBA00033774"/>
    </source>
</evidence>
<dbReference type="STRING" id="1196081.A0A364L9W8"/>
<evidence type="ECO:0000313" key="12">
    <source>
        <dbReference type="EMBL" id="RAO72598.1"/>
    </source>
</evidence>
<dbReference type="SUPFAM" id="SSF64268">
    <property type="entry name" value="PX domain"/>
    <property type="match status" value="1"/>
</dbReference>
<accession>A0A364L9W8</accession>
<dbReference type="AlphaFoldDB" id="A0A364L9W8"/>
<feature type="compositionally biased region" description="Basic and acidic residues" evidence="10">
    <location>
        <begin position="30"/>
        <end position="40"/>
    </location>
</feature>
<feature type="compositionally biased region" description="Polar residues" evidence="10">
    <location>
        <begin position="41"/>
        <end position="53"/>
    </location>
</feature>
<dbReference type="PANTHER" id="PTHR10555:SF170">
    <property type="entry name" value="FI18122P1"/>
    <property type="match status" value="1"/>
</dbReference>
<dbReference type="Pfam" id="PF00787">
    <property type="entry name" value="PX"/>
    <property type="match status" value="1"/>
</dbReference>
<evidence type="ECO:0000256" key="10">
    <source>
        <dbReference type="SAM" id="MobiDB-lite"/>
    </source>
</evidence>
<dbReference type="GeneID" id="63797824"/>
<proteinExistence type="inferred from homology"/>
<comment type="function">
    <text evidence="7">Recruits the lipid transfer protein VPS13 to endosomal and vacuolar membranes.</text>
</comment>
<dbReference type="GO" id="GO:0005774">
    <property type="term" value="C:vacuolar membrane"/>
    <property type="evidence" value="ECO:0007669"/>
    <property type="project" value="UniProtKB-SubCell"/>
</dbReference>
<evidence type="ECO:0000256" key="3">
    <source>
        <dbReference type="ARBA" id="ARBA00007426"/>
    </source>
</evidence>
<evidence type="ECO:0000313" key="13">
    <source>
        <dbReference type="Proteomes" id="UP000249363"/>
    </source>
</evidence>
<sequence>MEHTTDEETGSSGPSAAAQPAVDTSNGGHNDNDALKRHVSELNSDDTTTPSVSETHDTNGDIFPPLHPNLDNNANTKRKDRPISGVVPPYWRHQRALSRASLASSVDTHRSSKPAITLEDHTADPNATTTRGLWARSVTIDDHVVVSGKTGIGAYVVWMCNVQTLDGGPMMIPMRYSEFDELRSLLATAFPHARNALPPLPPKSLLFKFRAKFLESRRVGLQYFLNCVLLNPEFSGSPVLKDFLFSRVD</sequence>
<feature type="region of interest" description="Disordered" evidence="10">
    <location>
        <begin position="1"/>
        <end position="86"/>
    </location>
</feature>
<dbReference type="EMBL" id="MIKG01000020">
    <property type="protein sequence ID" value="RAO72598.1"/>
    <property type="molecule type" value="Genomic_DNA"/>
</dbReference>
<protein>
    <recommendedName>
        <fullName evidence="8">Endosomal/vacuolar adapter protein YPT35</fullName>
    </recommendedName>
    <alternativeName>
        <fullName evidence="9">PX domain-containing protein YPT35</fullName>
    </alternativeName>
</protein>
<comment type="caution">
    <text evidence="12">The sequence shown here is derived from an EMBL/GenBank/DDBJ whole genome shotgun (WGS) entry which is preliminary data.</text>
</comment>
<dbReference type="GO" id="GO:0010008">
    <property type="term" value="C:endosome membrane"/>
    <property type="evidence" value="ECO:0007669"/>
    <property type="project" value="UniProtKB-SubCell"/>
</dbReference>
<dbReference type="InterPro" id="IPR037917">
    <property type="entry name" value="Ypt35_PX"/>
</dbReference>
<evidence type="ECO:0000256" key="6">
    <source>
        <dbReference type="ARBA" id="ARBA00023136"/>
    </source>
</evidence>
<evidence type="ECO:0000256" key="2">
    <source>
        <dbReference type="ARBA" id="ARBA00004177"/>
    </source>
</evidence>
<organism evidence="12 13">
    <name type="scientific">Talaromyces amestolkiae</name>
    <dbReference type="NCBI Taxonomy" id="1196081"/>
    <lineage>
        <taxon>Eukaryota</taxon>
        <taxon>Fungi</taxon>
        <taxon>Dikarya</taxon>
        <taxon>Ascomycota</taxon>
        <taxon>Pezizomycotina</taxon>
        <taxon>Eurotiomycetes</taxon>
        <taxon>Eurotiomycetidae</taxon>
        <taxon>Eurotiales</taxon>
        <taxon>Trichocomaceae</taxon>
        <taxon>Talaromyces</taxon>
        <taxon>Talaromyces sect. Talaromyces</taxon>
    </lineage>
</organism>
<keyword evidence="13" id="KW-1185">Reference proteome</keyword>
<keyword evidence="4" id="KW-0926">Vacuole</keyword>
<evidence type="ECO:0000259" key="11">
    <source>
        <dbReference type="PROSITE" id="PS50195"/>
    </source>
</evidence>
<reference evidence="12 13" key="1">
    <citation type="journal article" date="2017" name="Biotechnol. Biofuels">
        <title>Differential beta-glucosidase expression as a function of carbon source availability in Talaromyces amestolkiae: a genomic and proteomic approach.</title>
        <authorList>
            <person name="de Eugenio L.I."/>
            <person name="Mendez-Liter J.A."/>
            <person name="Nieto-Dominguez M."/>
            <person name="Alonso L."/>
            <person name="Gil-Munoz J."/>
            <person name="Barriuso J."/>
            <person name="Prieto A."/>
            <person name="Martinez M.J."/>
        </authorList>
    </citation>
    <scope>NUCLEOTIDE SEQUENCE [LARGE SCALE GENOMIC DNA]</scope>
    <source>
        <strain evidence="12 13">CIB</strain>
    </source>
</reference>
<dbReference type="OrthoDB" id="10254720at2759"/>
<dbReference type="Gene3D" id="3.30.1520.10">
    <property type="entry name" value="Phox-like domain"/>
    <property type="match status" value="1"/>
</dbReference>
<name>A0A364L9W8_TALAM</name>
<dbReference type="GO" id="GO:0032266">
    <property type="term" value="F:phosphatidylinositol-3-phosphate binding"/>
    <property type="evidence" value="ECO:0007669"/>
    <property type="project" value="InterPro"/>
</dbReference>
<gene>
    <name evidence="12" type="ORF">BHQ10_008610</name>
</gene>
<feature type="domain" description="PX" evidence="11">
    <location>
        <begin position="136"/>
        <end position="249"/>
    </location>
</feature>
<evidence type="ECO:0000256" key="4">
    <source>
        <dbReference type="ARBA" id="ARBA00022554"/>
    </source>
</evidence>
<dbReference type="PANTHER" id="PTHR10555">
    <property type="entry name" value="SORTING NEXIN"/>
    <property type="match status" value="1"/>
</dbReference>
<dbReference type="PROSITE" id="PS50195">
    <property type="entry name" value="PX"/>
    <property type="match status" value="1"/>
</dbReference>
<dbReference type="InterPro" id="IPR036871">
    <property type="entry name" value="PX_dom_sf"/>
</dbReference>
<dbReference type="CDD" id="cd07280">
    <property type="entry name" value="PX_YPT35"/>
    <property type="match status" value="1"/>
</dbReference>
<dbReference type="RefSeq" id="XP_040737112.1">
    <property type="nucleotide sequence ID" value="XM_040881435.1"/>
</dbReference>
<dbReference type="Proteomes" id="UP000249363">
    <property type="component" value="Unassembled WGS sequence"/>
</dbReference>
<evidence type="ECO:0000256" key="5">
    <source>
        <dbReference type="ARBA" id="ARBA00022753"/>
    </source>
</evidence>
<evidence type="ECO:0000256" key="9">
    <source>
        <dbReference type="ARBA" id="ARBA00033785"/>
    </source>
</evidence>
<comment type="similarity">
    <text evidence="3">Belongs to the YPT35 family.</text>
</comment>
<evidence type="ECO:0000256" key="1">
    <source>
        <dbReference type="ARBA" id="ARBA00004148"/>
    </source>
</evidence>
<feature type="compositionally biased region" description="Low complexity" evidence="10">
    <location>
        <begin position="10"/>
        <end position="21"/>
    </location>
</feature>
<keyword evidence="5" id="KW-0967">Endosome</keyword>
<dbReference type="SMART" id="SM00312">
    <property type="entry name" value="PX"/>
    <property type="match status" value="1"/>
</dbReference>
<evidence type="ECO:0000256" key="7">
    <source>
        <dbReference type="ARBA" id="ARBA00033728"/>
    </source>
</evidence>
<keyword evidence="6" id="KW-0472">Membrane</keyword>